<keyword evidence="1" id="KW-0378">Hydrolase</keyword>
<keyword evidence="1" id="KW-0255">Endonuclease</keyword>
<keyword evidence="1" id="KW-0695">RNA-directed DNA polymerase</keyword>
<sequence length="111" mass="12791">DKLVEYADDAVPLGKDVDRKQLFLTASSIVYTFEKQLSPFKRKMLLQDWLKSVPKSVIGSEVDLISPDGLTSDEVSTRIQKVQLAFHNLRHWWRRRDICLPTKGRIYCAAV</sequence>
<dbReference type="AlphaFoldDB" id="A0A4Z2DVL8"/>
<organism evidence="1 2">
    <name type="scientific">Schistosoma japonicum</name>
    <name type="common">Blood fluke</name>
    <dbReference type="NCBI Taxonomy" id="6182"/>
    <lineage>
        <taxon>Eukaryota</taxon>
        <taxon>Metazoa</taxon>
        <taxon>Spiralia</taxon>
        <taxon>Lophotrochozoa</taxon>
        <taxon>Platyhelminthes</taxon>
        <taxon>Trematoda</taxon>
        <taxon>Digenea</taxon>
        <taxon>Strigeidida</taxon>
        <taxon>Schistosomatoidea</taxon>
        <taxon>Schistosomatidae</taxon>
        <taxon>Schistosoma</taxon>
    </lineage>
</organism>
<evidence type="ECO:0000313" key="2">
    <source>
        <dbReference type="Proteomes" id="UP000311919"/>
    </source>
</evidence>
<dbReference type="Proteomes" id="UP000311919">
    <property type="component" value="Unassembled WGS sequence"/>
</dbReference>
<protein>
    <submittedName>
        <fullName evidence="1">Endonuclease-reverse transcriptase</fullName>
    </submittedName>
</protein>
<reference evidence="1 2" key="1">
    <citation type="submission" date="2019-03" db="EMBL/GenBank/DDBJ databases">
        <title>An improved genome assembly of the fluke Schistosoma japonicum.</title>
        <authorList>
            <person name="Hu W."/>
            <person name="Luo F."/>
            <person name="Yin M."/>
            <person name="Mo X."/>
            <person name="Sun C."/>
            <person name="Wu Q."/>
            <person name="Zhu B."/>
            <person name="Xiang M."/>
            <person name="Wang J."/>
            <person name="Wang Y."/>
            <person name="Zhang T."/>
            <person name="Xu B."/>
            <person name="Zheng H."/>
            <person name="Feng Z."/>
        </authorList>
    </citation>
    <scope>NUCLEOTIDE SEQUENCE [LARGE SCALE GENOMIC DNA]</scope>
    <source>
        <strain evidence="1">HuSjv2</strain>
        <tissue evidence="1">Worms</tissue>
    </source>
</reference>
<dbReference type="EMBL" id="SKCS01000024">
    <property type="protein sequence ID" value="TNN20555.1"/>
    <property type="molecule type" value="Genomic_DNA"/>
</dbReference>
<dbReference type="OrthoDB" id="425681at2759"/>
<accession>A0A4Z2DVL8</accession>
<feature type="non-terminal residue" evidence="1">
    <location>
        <position position="1"/>
    </location>
</feature>
<keyword evidence="1" id="KW-0548">Nucleotidyltransferase</keyword>
<evidence type="ECO:0000313" key="1">
    <source>
        <dbReference type="EMBL" id="TNN20555.1"/>
    </source>
</evidence>
<proteinExistence type="predicted"/>
<dbReference type="GO" id="GO:0003964">
    <property type="term" value="F:RNA-directed DNA polymerase activity"/>
    <property type="evidence" value="ECO:0007669"/>
    <property type="project" value="UniProtKB-KW"/>
</dbReference>
<comment type="caution">
    <text evidence="1">The sequence shown here is derived from an EMBL/GenBank/DDBJ whole genome shotgun (WGS) entry which is preliminary data.</text>
</comment>
<dbReference type="GO" id="GO:0004519">
    <property type="term" value="F:endonuclease activity"/>
    <property type="evidence" value="ECO:0007669"/>
    <property type="project" value="UniProtKB-KW"/>
</dbReference>
<keyword evidence="2" id="KW-1185">Reference proteome</keyword>
<gene>
    <name evidence="1" type="ORF">EWB00_003821</name>
</gene>
<keyword evidence="1" id="KW-0808">Transferase</keyword>
<keyword evidence="1" id="KW-0540">Nuclease</keyword>
<name>A0A4Z2DVL8_SCHJA</name>